<protein>
    <recommendedName>
        <fullName evidence="3">Phage gp6-like head-tail connector protein</fullName>
    </recommendedName>
</protein>
<dbReference type="Pfam" id="PF05135">
    <property type="entry name" value="Phage_connect_1"/>
    <property type="match status" value="1"/>
</dbReference>
<dbReference type="STRING" id="2034155.BMI79_09365"/>
<dbReference type="Proteomes" id="UP000216021">
    <property type="component" value="Unassembled WGS sequence"/>
</dbReference>
<accession>A0A1S8CMH9</accession>
<dbReference type="RefSeq" id="WP_076941914.1">
    <property type="nucleotide sequence ID" value="NZ_MOXD01000004.1"/>
</dbReference>
<dbReference type="Gene3D" id="1.10.3230.30">
    <property type="entry name" value="Phage gp6-like head-tail connector protein"/>
    <property type="match status" value="1"/>
</dbReference>
<comment type="caution">
    <text evidence="1">The sequence shown here is derived from an EMBL/GenBank/DDBJ whole genome shotgun (WGS) entry which is preliminary data.</text>
</comment>
<dbReference type="InterPro" id="IPR006450">
    <property type="entry name" value="Phage_HK97_gp6-like"/>
</dbReference>
<dbReference type="AlphaFoldDB" id="A0A1S8CMH9"/>
<dbReference type="InterPro" id="IPR021146">
    <property type="entry name" value="Phage_gp6-like_head-tail"/>
</dbReference>
<gene>
    <name evidence="1" type="ORF">BMI79_09365</name>
</gene>
<proteinExistence type="predicted"/>
<keyword evidence="2" id="KW-1185">Reference proteome</keyword>
<reference evidence="1 2" key="1">
    <citation type="submission" date="2016-11" db="EMBL/GenBank/DDBJ databases">
        <title>Rahnella oryzae sp. nov., isolated from rice root.</title>
        <authorList>
            <person name="Zhang X.-X."/>
            <person name="Zhang J."/>
        </authorList>
    </citation>
    <scope>NUCLEOTIDE SEQUENCE [LARGE SCALE GENOMIC DNA]</scope>
    <source>
        <strain evidence="1 2">J11-6</strain>
    </source>
</reference>
<dbReference type="NCBIfam" id="TIGR01560">
    <property type="entry name" value="put_DNA_pack"/>
    <property type="match status" value="1"/>
</dbReference>
<dbReference type="OrthoDB" id="8452319at2"/>
<evidence type="ECO:0000313" key="1">
    <source>
        <dbReference type="EMBL" id="OMQ23709.1"/>
    </source>
</evidence>
<dbReference type="EMBL" id="MOXD01000004">
    <property type="protein sequence ID" value="OMQ23709.1"/>
    <property type="molecule type" value="Genomic_DNA"/>
</dbReference>
<name>A0A1S8CMH9_9GAMM</name>
<evidence type="ECO:0008006" key="3">
    <source>
        <dbReference type="Google" id="ProtNLM"/>
    </source>
</evidence>
<sequence length="99" mass="11429">MTELISLKEVKAHCRIDDDYEDEDDLLRDYIAASLEVCQKHIGKRFGDDLAFNPALKVGCLMYICMLYENREMVAALTIKEVPLTISHLWSVYRDPGVY</sequence>
<organism evidence="1 2">
    <name type="scientific">Serratia oryzae</name>
    <dbReference type="NCBI Taxonomy" id="2034155"/>
    <lineage>
        <taxon>Bacteria</taxon>
        <taxon>Pseudomonadati</taxon>
        <taxon>Pseudomonadota</taxon>
        <taxon>Gammaproteobacteria</taxon>
        <taxon>Enterobacterales</taxon>
        <taxon>Yersiniaceae</taxon>
        <taxon>Serratia</taxon>
    </lineage>
</organism>
<evidence type="ECO:0000313" key="2">
    <source>
        <dbReference type="Proteomes" id="UP000216021"/>
    </source>
</evidence>
<dbReference type="CDD" id="cd08054">
    <property type="entry name" value="gp6"/>
    <property type="match status" value="1"/>
</dbReference>